<organism evidence="2 3">
    <name type="scientific">Elysia crispata</name>
    <name type="common">lettuce slug</name>
    <dbReference type="NCBI Taxonomy" id="231223"/>
    <lineage>
        <taxon>Eukaryota</taxon>
        <taxon>Metazoa</taxon>
        <taxon>Spiralia</taxon>
        <taxon>Lophotrochozoa</taxon>
        <taxon>Mollusca</taxon>
        <taxon>Gastropoda</taxon>
        <taxon>Heterobranchia</taxon>
        <taxon>Euthyneura</taxon>
        <taxon>Panpulmonata</taxon>
        <taxon>Sacoglossa</taxon>
        <taxon>Placobranchoidea</taxon>
        <taxon>Plakobranchidae</taxon>
        <taxon>Elysia</taxon>
    </lineage>
</organism>
<evidence type="ECO:0000313" key="3">
    <source>
        <dbReference type="Proteomes" id="UP001283361"/>
    </source>
</evidence>
<sequence length="91" mass="10408">MSRCVHFRGGAGNRDEHIYWGEKEGKRVEGEVEELQAEDVRHHNTIILSNTIDHSRSQSYRSCAGAESRRSMLDSWTHTRAPTVTGQRKTL</sequence>
<feature type="region of interest" description="Disordered" evidence="1">
    <location>
        <begin position="71"/>
        <end position="91"/>
    </location>
</feature>
<evidence type="ECO:0000313" key="2">
    <source>
        <dbReference type="EMBL" id="KAK3801001.1"/>
    </source>
</evidence>
<reference evidence="2" key="1">
    <citation type="journal article" date="2023" name="G3 (Bethesda)">
        <title>A reference genome for the long-term kleptoplast-retaining sea slug Elysia crispata morphotype clarki.</title>
        <authorList>
            <person name="Eastman K.E."/>
            <person name="Pendleton A.L."/>
            <person name="Shaikh M.A."/>
            <person name="Suttiyut T."/>
            <person name="Ogas R."/>
            <person name="Tomko P."/>
            <person name="Gavelis G."/>
            <person name="Widhalm J.R."/>
            <person name="Wisecaver J.H."/>
        </authorList>
    </citation>
    <scope>NUCLEOTIDE SEQUENCE</scope>
    <source>
        <strain evidence="2">ECLA1</strain>
    </source>
</reference>
<protein>
    <submittedName>
        <fullName evidence="2">Uncharacterized protein</fullName>
    </submittedName>
</protein>
<keyword evidence="3" id="KW-1185">Reference proteome</keyword>
<feature type="compositionally biased region" description="Polar residues" evidence="1">
    <location>
        <begin position="74"/>
        <end position="91"/>
    </location>
</feature>
<dbReference type="Proteomes" id="UP001283361">
    <property type="component" value="Unassembled WGS sequence"/>
</dbReference>
<dbReference type="AlphaFoldDB" id="A0AAE1EB51"/>
<proteinExistence type="predicted"/>
<accession>A0AAE1EB51</accession>
<evidence type="ECO:0000256" key="1">
    <source>
        <dbReference type="SAM" id="MobiDB-lite"/>
    </source>
</evidence>
<dbReference type="EMBL" id="JAWDGP010000384">
    <property type="protein sequence ID" value="KAK3801001.1"/>
    <property type="molecule type" value="Genomic_DNA"/>
</dbReference>
<gene>
    <name evidence="2" type="ORF">RRG08_001248</name>
</gene>
<comment type="caution">
    <text evidence="2">The sequence shown here is derived from an EMBL/GenBank/DDBJ whole genome shotgun (WGS) entry which is preliminary data.</text>
</comment>
<name>A0AAE1EB51_9GAST</name>